<name>A0A4R2N4W1_9PAST</name>
<feature type="transmembrane region" description="Helical" evidence="8">
    <location>
        <begin position="20"/>
        <end position="44"/>
    </location>
</feature>
<comment type="caution">
    <text evidence="9">The sequence shown here is derived from an EMBL/GenBank/DDBJ whole genome shotgun (WGS) entry which is preliminary data.</text>
</comment>
<dbReference type="GO" id="GO:0022857">
    <property type="term" value="F:transmembrane transporter activity"/>
    <property type="evidence" value="ECO:0007669"/>
    <property type="project" value="InterPro"/>
</dbReference>
<evidence type="ECO:0000256" key="8">
    <source>
        <dbReference type="SAM" id="Phobius"/>
    </source>
</evidence>
<keyword evidence="5 8" id="KW-1133">Transmembrane helix</keyword>
<sequence length="139" mass="15488">MMKFENSSQEEISEINVTPFIDVLLVLLVIFMVTIPISTVTIPLELPASNSQSTASTDKPIILSLTAENKLFLGDKPITHEQLADNVYQQTQGNFNSVIFFHIDKQVNYAELMGVMNILRQAGYLKIGLVGLNQGEEMQ</sequence>
<dbReference type="GO" id="GO:0005886">
    <property type="term" value="C:plasma membrane"/>
    <property type="evidence" value="ECO:0007669"/>
    <property type="project" value="UniProtKB-SubCell"/>
</dbReference>
<evidence type="ECO:0000256" key="7">
    <source>
        <dbReference type="RuleBase" id="RU003879"/>
    </source>
</evidence>
<accession>A0A4R2N4W1</accession>
<evidence type="ECO:0000256" key="2">
    <source>
        <dbReference type="ARBA" id="ARBA00005811"/>
    </source>
</evidence>
<evidence type="ECO:0000256" key="1">
    <source>
        <dbReference type="ARBA" id="ARBA00004162"/>
    </source>
</evidence>
<evidence type="ECO:0000313" key="9">
    <source>
        <dbReference type="EMBL" id="TCP15902.1"/>
    </source>
</evidence>
<keyword evidence="7" id="KW-0813">Transport</keyword>
<dbReference type="PANTHER" id="PTHR30558:SF9">
    <property type="entry name" value="BIOPOLYMER TRANSPORT PROTEIN EXBD"/>
    <property type="match status" value="1"/>
</dbReference>
<evidence type="ECO:0000256" key="4">
    <source>
        <dbReference type="ARBA" id="ARBA00022692"/>
    </source>
</evidence>
<gene>
    <name evidence="9" type="ORF">EV693_11618</name>
</gene>
<dbReference type="AlphaFoldDB" id="A0A4R2N4W1"/>
<keyword evidence="7" id="KW-0653">Protein transport</keyword>
<organism evidence="9 10">
    <name type="scientific">Nicoletella semolina</name>
    <dbReference type="NCBI Taxonomy" id="271160"/>
    <lineage>
        <taxon>Bacteria</taxon>
        <taxon>Pseudomonadati</taxon>
        <taxon>Pseudomonadota</taxon>
        <taxon>Gammaproteobacteria</taxon>
        <taxon>Pasteurellales</taxon>
        <taxon>Pasteurellaceae</taxon>
        <taxon>Nicoletella</taxon>
    </lineage>
</organism>
<keyword evidence="4 7" id="KW-0812">Transmembrane</keyword>
<evidence type="ECO:0000256" key="6">
    <source>
        <dbReference type="ARBA" id="ARBA00023136"/>
    </source>
</evidence>
<dbReference type="RefSeq" id="WP_207906503.1">
    <property type="nucleotide sequence ID" value="NZ_LVXA01000001.1"/>
</dbReference>
<dbReference type="Proteomes" id="UP000295537">
    <property type="component" value="Unassembled WGS sequence"/>
</dbReference>
<evidence type="ECO:0000313" key="10">
    <source>
        <dbReference type="Proteomes" id="UP000295537"/>
    </source>
</evidence>
<proteinExistence type="inferred from homology"/>
<dbReference type="InterPro" id="IPR003400">
    <property type="entry name" value="ExbD"/>
</dbReference>
<dbReference type="GO" id="GO:0015031">
    <property type="term" value="P:protein transport"/>
    <property type="evidence" value="ECO:0007669"/>
    <property type="project" value="UniProtKB-KW"/>
</dbReference>
<dbReference type="EMBL" id="SLXJ01000016">
    <property type="protein sequence ID" value="TCP15902.1"/>
    <property type="molecule type" value="Genomic_DNA"/>
</dbReference>
<evidence type="ECO:0000256" key="3">
    <source>
        <dbReference type="ARBA" id="ARBA00022475"/>
    </source>
</evidence>
<keyword evidence="3" id="KW-1003">Cell membrane</keyword>
<keyword evidence="10" id="KW-1185">Reference proteome</keyword>
<comment type="subcellular location">
    <subcellularLocation>
        <location evidence="1">Cell membrane</location>
        <topology evidence="1">Single-pass membrane protein</topology>
    </subcellularLocation>
    <subcellularLocation>
        <location evidence="7">Cell membrane</location>
        <topology evidence="7">Single-pass type II membrane protein</topology>
    </subcellularLocation>
</comment>
<dbReference type="Gene3D" id="3.30.420.270">
    <property type="match status" value="1"/>
</dbReference>
<reference evidence="9 10" key="1">
    <citation type="submission" date="2019-03" db="EMBL/GenBank/DDBJ databases">
        <title>Genomic Encyclopedia of Type Strains, Phase IV (KMG-IV): sequencing the most valuable type-strain genomes for metagenomic binning, comparative biology and taxonomic classification.</title>
        <authorList>
            <person name="Goeker M."/>
        </authorList>
    </citation>
    <scope>NUCLEOTIDE SEQUENCE [LARGE SCALE GENOMIC DNA]</scope>
    <source>
        <strain evidence="9 10">DSM 16380</strain>
    </source>
</reference>
<comment type="similarity">
    <text evidence="2 7">Belongs to the ExbD/TolR family.</text>
</comment>
<dbReference type="Pfam" id="PF02472">
    <property type="entry name" value="ExbD"/>
    <property type="match status" value="1"/>
</dbReference>
<protein>
    <submittedName>
        <fullName evidence="9">Outer membrane transport energization protein ExbD</fullName>
    </submittedName>
</protein>
<evidence type="ECO:0000256" key="5">
    <source>
        <dbReference type="ARBA" id="ARBA00022989"/>
    </source>
</evidence>
<keyword evidence="6 8" id="KW-0472">Membrane</keyword>
<dbReference type="PANTHER" id="PTHR30558">
    <property type="entry name" value="EXBD MEMBRANE COMPONENT OF PMF-DRIVEN MACROMOLECULE IMPORT SYSTEM"/>
    <property type="match status" value="1"/>
</dbReference>